<proteinExistence type="predicted"/>
<keyword evidence="2" id="KW-1185">Reference proteome</keyword>
<sequence>MGVLAPVSPWLPEDDLLLKNSIEAGASLESLAKGAVQFSRKFTVRELQDRWHSLLYDPVISAEASFRMIEFERSAPTLPSKFSRAGNSKENRSFSGKRKVESVRSCYYALRKRIRSEPFNSMDLSFLVAPSEENLFGNEDEPLSGNCMLSDPMPNHYGLQESNLDIMQHPFPEADAGTAVENGCMAHGFHGELVHPVDEGFAMQHDNIHEDIPDMFEENPPFTGHGPGLEELGQPKQVPCLFGVEHLEANPPSTYGQIHNDPGNVCSEFEGNQVFHSPIPECDVSFQNLGYSSPLPEMPIWKAVEEISTPAIPADDSLREKDMHTGDTFSLRDDGGEDTSAPGCDFVHTDSNLKMQMSCDDLKSPAASTENYLAELSNSLLNFTNDEELLLMDVDGKEMIDKSYYDGLSLLLSSPNEVNQDHMPSPEPETLANQTNSSGIFLAESVEKVQMKSSASALDPRFPELIDGIICCTLNTEDPDIPCNDDVFLPIHTHRLSAPIATQRNFKEVDNPISTSVKDFRSNQRSNEGHPVLMQRDQENPGQSHASSQMMGSQGIPEKGQLHPVLDCGVKFESPHLASRTSAIASGGSIQINAVNVGTDTLQHARLKEETEEIALVKDLGRSLTDSFLEKPAFGSDDYKSHERNASGIKLELDALAAIQDRRASNVEAGSINIPDSEPVINPPTSEIELSIESDDDDVPYFSDIEAMILDMDLDPDDQDLYDQEVSKYQHEDSRRAIIRLEQGANSYMQRAIASHGAFAILCGRYSKHYIKKPEVLLGRGTEDVVVDIDLGREGRANKISRRQAIISMDKVGSFHLKNLGKFSISVNNKEVAPGQSLSLNSGCLIEIRGMPFIFETNKTCTKWYLDSVSKEKPNS</sequence>
<accession>A0ACC1AJ12</accession>
<reference evidence="2" key="1">
    <citation type="journal article" date="2023" name="G3 (Bethesda)">
        <title>Genome assembly and association tests identify interacting loci associated with vigor, precocity, and sex in interspecific pistachio rootstocks.</title>
        <authorList>
            <person name="Palmer W."/>
            <person name="Jacygrad E."/>
            <person name="Sagayaradj S."/>
            <person name="Cavanaugh K."/>
            <person name="Han R."/>
            <person name="Bertier L."/>
            <person name="Beede B."/>
            <person name="Kafkas S."/>
            <person name="Golino D."/>
            <person name="Preece J."/>
            <person name="Michelmore R."/>
        </authorList>
    </citation>
    <scope>NUCLEOTIDE SEQUENCE [LARGE SCALE GENOMIC DNA]</scope>
</reference>
<evidence type="ECO:0000313" key="2">
    <source>
        <dbReference type="Proteomes" id="UP001164250"/>
    </source>
</evidence>
<dbReference type="Proteomes" id="UP001164250">
    <property type="component" value="Chromosome 10"/>
</dbReference>
<comment type="caution">
    <text evidence="1">The sequence shown here is derived from an EMBL/GenBank/DDBJ whole genome shotgun (WGS) entry which is preliminary data.</text>
</comment>
<dbReference type="EMBL" id="CM047906">
    <property type="protein sequence ID" value="KAJ0086651.1"/>
    <property type="molecule type" value="Genomic_DNA"/>
</dbReference>
<evidence type="ECO:0000313" key="1">
    <source>
        <dbReference type="EMBL" id="KAJ0086651.1"/>
    </source>
</evidence>
<protein>
    <submittedName>
        <fullName evidence="1">Uncharacterized protein</fullName>
    </submittedName>
</protein>
<name>A0ACC1AJ12_9ROSI</name>
<organism evidence="1 2">
    <name type="scientific">Pistacia atlantica</name>
    <dbReference type="NCBI Taxonomy" id="434234"/>
    <lineage>
        <taxon>Eukaryota</taxon>
        <taxon>Viridiplantae</taxon>
        <taxon>Streptophyta</taxon>
        <taxon>Embryophyta</taxon>
        <taxon>Tracheophyta</taxon>
        <taxon>Spermatophyta</taxon>
        <taxon>Magnoliopsida</taxon>
        <taxon>eudicotyledons</taxon>
        <taxon>Gunneridae</taxon>
        <taxon>Pentapetalae</taxon>
        <taxon>rosids</taxon>
        <taxon>malvids</taxon>
        <taxon>Sapindales</taxon>
        <taxon>Anacardiaceae</taxon>
        <taxon>Pistacia</taxon>
    </lineage>
</organism>
<gene>
    <name evidence="1" type="ORF">Patl1_09240</name>
</gene>